<accession>A0A9P5CSL2</accession>
<evidence type="ECO:0000313" key="3">
    <source>
        <dbReference type="EMBL" id="KAF3768456.1"/>
    </source>
</evidence>
<dbReference type="OrthoDB" id="4818801at2759"/>
<dbReference type="PANTHER" id="PTHR48100">
    <property type="entry name" value="BROAD-SPECIFICITY PHOSPHATASE YOR283W-RELATED"/>
    <property type="match status" value="1"/>
</dbReference>
<dbReference type="SMART" id="SM00855">
    <property type="entry name" value="PGAM"/>
    <property type="match status" value="1"/>
</dbReference>
<gene>
    <name evidence="3" type="ORF">M406DRAFT_251497</name>
</gene>
<dbReference type="Proteomes" id="UP000803844">
    <property type="component" value="Unassembled WGS sequence"/>
</dbReference>
<dbReference type="GO" id="GO:0050278">
    <property type="term" value="F:sedoheptulose-bisphosphatase activity"/>
    <property type="evidence" value="ECO:0007669"/>
    <property type="project" value="TreeGrafter"/>
</dbReference>
<dbReference type="Gene3D" id="3.40.50.1240">
    <property type="entry name" value="Phosphoglycerate mutase-like"/>
    <property type="match status" value="1"/>
</dbReference>
<evidence type="ECO:0000256" key="2">
    <source>
        <dbReference type="PIRSR" id="PIRSR613078-2"/>
    </source>
</evidence>
<dbReference type="GO" id="GO:0046390">
    <property type="term" value="P:ribose phosphate biosynthetic process"/>
    <property type="evidence" value="ECO:0007669"/>
    <property type="project" value="TreeGrafter"/>
</dbReference>
<dbReference type="EMBL" id="MU032345">
    <property type="protein sequence ID" value="KAF3768456.1"/>
    <property type="molecule type" value="Genomic_DNA"/>
</dbReference>
<proteinExistence type="predicted"/>
<organism evidence="3 4">
    <name type="scientific">Cryphonectria parasitica (strain ATCC 38755 / EP155)</name>
    <dbReference type="NCBI Taxonomy" id="660469"/>
    <lineage>
        <taxon>Eukaryota</taxon>
        <taxon>Fungi</taxon>
        <taxon>Dikarya</taxon>
        <taxon>Ascomycota</taxon>
        <taxon>Pezizomycotina</taxon>
        <taxon>Sordariomycetes</taxon>
        <taxon>Sordariomycetidae</taxon>
        <taxon>Diaporthales</taxon>
        <taxon>Cryphonectriaceae</taxon>
        <taxon>Cryphonectria-Endothia species complex</taxon>
        <taxon>Cryphonectria</taxon>
    </lineage>
</organism>
<sequence>MSDQEACIPRVFFVRHGETEWAKSGRFTGVTDIDLTPIGAERISSAAKILVGSGKPLDPSLLATAFVSPRKRATRTYDLLMAGQQKLNVDITQDIAEWNYGDYEGLKIEQIRERRKKKGLDLESPWDIWKDGCEKGE</sequence>
<dbReference type="SUPFAM" id="SSF53254">
    <property type="entry name" value="Phosphoglycerate mutase-like"/>
    <property type="match status" value="1"/>
</dbReference>
<name>A0A9P5CSL2_CRYP1</name>
<dbReference type="InterPro" id="IPR050275">
    <property type="entry name" value="PGM_Phosphatase"/>
</dbReference>
<feature type="binding site" evidence="2">
    <location>
        <begin position="28"/>
        <end position="29"/>
    </location>
    <ligand>
        <name>substrate</name>
    </ligand>
</feature>
<keyword evidence="4" id="KW-1185">Reference proteome</keyword>
<protein>
    <submittedName>
        <fullName evidence="3">Phosphoglycerate mutase-like protein</fullName>
    </submittedName>
</protein>
<dbReference type="InterPro" id="IPR029033">
    <property type="entry name" value="His_PPase_superfam"/>
</dbReference>
<dbReference type="PANTHER" id="PTHR48100:SF15">
    <property type="entry name" value="SEDOHEPTULOSE 1,7-BISPHOSPHATASE"/>
    <property type="match status" value="1"/>
</dbReference>
<feature type="active site" description="Proton donor/acceptor" evidence="1">
    <location>
        <position position="97"/>
    </location>
</feature>
<evidence type="ECO:0000256" key="1">
    <source>
        <dbReference type="PIRSR" id="PIRSR613078-1"/>
    </source>
</evidence>
<comment type="caution">
    <text evidence="3">The sequence shown here is derived from an EMBL/GenBank/DDBJ whole genome shotgun (WGS) entry which is preliminary data.</text>
</comment>
<reference evidence="3" key="1">
    <citation type="journal article" date="2020" name="Phytopathology">
        <title>Genome sequence of the chestnut blight fungus Cryphonectria parasitica EP155: A fundamental resource for an archetypical invasive plant pathogen.</title>
        <authorList>
            <person name="Crouch J.A."/>
            <person name="Dawe A."/>
            <person name="Aerts A."/>
            <person name="Barry K."/>
            <person name="Churchill A.C.L."/>
            <person name="Grimwood J."/>
            <person name="Hillman B."/>
            <person name="Milgroom M.G."/>
            <person name="Pangilinan J."/>
            <person name="Smith M."/>
            <person name="Salamov A."/>
            <person name="Schmutz J."/>
            <person name="Yadav J."/>
            <person name="Grigoriev I.V."/>
            <person name="Nuss D."/>
        </authorList>
    </citation>
    <scope>NUCLEOTIDE SEQUENCE</scope>
    <source>
        <strain evidence="3">EP155</strain>
    </source>
</reference>
<dbReference type="RefSeq" id="XP_040779417.1">
    <property type="nucleotide sequence ID" value="XM_040916767.1"/>
</dbReference>
<dbReference type="Pfam" id="PF00300">
    <property type="entry name" value="His_Phos_1"/>
    <property type="match status" value="1"/>
</dbReference>
<feature type="active site" description="Tele-phosphohistidine intermediate" evidence="1">
    <location>
        <position position="16"/>
    </location>
</feature>
<dbReference type="CDD" id="cd07067">
    <property type="entry name" value="HP_PGM_like"/>
    <property type="match status" value="1"/>
</dbReference>
<feature type="binding site" evidence="2">
    <location>
        <position position="72"/>
    </location>
    <ligand>
        <name>substrate</name>
    </ligand>
</feature>
<dbReference type="InterPro" id="IPR013078">
    <property type="entry name" value="His_Pase_superF_clade-1"/>
</dbReference>
<feature type="binding site" evidence="2">
    <location>
        <begin position="97"/>
        <end position="100"/>
    </location>
    <ligand>
        <name>substrate</name>
    </ligand>
</feature>
<evidence type="ECO:0000313" key="4">
    <source>
        <dbReference type="Proteomes" id="UP000803844"/>
    </source>
</evidence>
<dbReference type="GeneID" id="63833896"/>
<dbReference type="AlphaFoldDB" id="A0A9P5CSL2"/>